<gene>
    <name evidence="1" type="ORF">O3M35_013323</name>
</gene>
<sequence>MLLHYLTHSLVGSAISPLSSTADDERYLIRFCTTIAEECTRKNHYDDAYSLTASLLSFAHDSETKAIIQANAASAAITSGMFSDGAFHAKEAALFEPSIRCANDISLRGYCLWAASLAYQDDYTTALGIIDNALTMYVGNKELLRLR</sequence>
<name>A0AAW1CEQ2_9HEMI</name>
<dbReference type="Proteomes" id="UP001461498">
    <property type="component" value="Unassembled WGS sequence"/>
</dbReference>
<evidence type="ECO:0000313" key="1">
    <source>
        <dbReference type="EMBL" id="KAK9496372.1"/>
    </source>
</evidence>
<proteinExistence type="predicted"/>
<keyword evidence="2" id="KW-1185">Reference proteome</keyword>
<reference evidence="1 2" key="1">
    <citation type="submission" date="2022-12" db="EMBL/GenBank/DDBJ databases">
        <title>Chromosome-level genome assembly of true bugs.</title>
        <authorList>
            <person name="Ma L."/>
            <person name="Li H."/>
        </authorList>
    </citation>
    <scope>NUCLEOTIDE SEQUENCE [LARGE SCALE GENOMIC DNA]</scope>
    <source>
        <strain evidence="1">Lab_2022b</strain>
    </source>
</reference>
<dbReference type="AlphaFoldDB" id="A0AAW1CEQ2"/>
<dbReference type="EMBL" id="JAPXFL010000087">
    <property type="protein sequence ID" value="KAK9496372.1"/>
    <property type="molecule type" value="Genomic_DNA"/>
</dbReference>
<comment type="caution">
    <text evidence="1">The sequence shown here is derived from an EMBL/GenBank/DDBJ whole genome shotgun (WGS) entry which is preliminary data.</text>
</comment>
<protein>
    <submittedName>
        <fullName evidence="1">Uncharacterized protein</fullName>
    </submittedName>
</protein>
<organism evidence="1 2">
    <name type="scientific">Rhynocoris fuscipes</name>
    <dbReference type="NCBI Taxonomy" id="488301"/>
    <lineage>
        <taxon>Eukaryota</taxon>
        <taxon>Metazoa</taxon>
        <taxon>Ecdysozoa</taxon>
        <taxon>Arthropoda</taxon>
        <taxon>Hexapoda</taxon>
        <taxon>Insecta</taxon>
        <taxon>Pterygota</taxon>
        <taxon>Neoptera</taxon>
        <taxon>Paraneoptera</taxon>
        <taxon>Hemiptera</taxon>
        <taxon>Heteroptera</taxon>
        <taxon>Panheteroptera</taxon>
        <taxon>Cimicomorpha</taxon>
        <taxon>Reduviidae</taxon>
        <taxon>Harpactorinae</taxon>
        <taxon>Harpactorini</taxon>
        <taxon>Rhynocoris</taxon>
    </lineage>
</organism>
<evidence type="ECO:0000313" key="2">
    <source>
        <dbReference type="Proteomes" id="UP001461498"/>
    </source>
</evidence>
<accession>A0AAW1CEQ2</accession>